<dbReference type="Gene3D" id="3.40.30.10">
    <property type="entry name" value="Glutaredoxin"/>
    <property type="match status" value="1"/>
</dbReference>
<proteinExistence type="predicted"/>
<accession>A0ABR2MAC4</accession>
<evidence type="ECO:0000313" key="1">
    <source>
        <dbReference type="EMBL" id="KAK8960836.1"/>
    </source>
</evidence>
<reference evidence="1" key="2">
    <citation type="submission" date="2024-02" db="EMBL/GenBank/DDBJ databases">
        <authorList>
            <person name="Li M.-H."/>
            <person name="Liu K.-W."/>
            <person name="Li Z."/>
            <person name="Lu H.-C."/>
            <person name="Ye Q.-L."/>
            <person name="Zhang D."/>
            <person name="Wang J.-Y."/>
            <person name="Li Y.-F."/>
            <person name="Zhong Z.-M."/>
            <person name="Liu X."/>
            <person name="Yu X."/>
            <person name="Liu D.-K."/>
            <person name="Tu X.-D."/>
            <person name="Liu B."/>
            <person name="Hao Y."/>
            <person name="Liao X.-Y."/>
            <person name="Jiang Y.-T."/>
            <person name="Sun W.-H."/>
            <person name="Chen J."/>
            <person name="Ai Y."/>
            <person name="Zhai J.-W."/>
            <person name="Wu S.-S."/>
            <person name="Zhou Z."/>
            <person name="Hsiao Y.-Y."/>
            <person name="Wu W.-L."/>
            <person name="Chen Y.-Y."/>
            <person name="Lin Y.-F."/>
            <person name="Hsu J.-L."/>
            <person name="Li C.-Y."/>
            <person name="Wang Z.-W."/>
            <person name="Zhao X."/>
            <person name="Zhong W.-Y."/>
            <person name="Ma X.-K."/>
            <person name="Ma L."/>
            <person name="Huang J."/>
            <person name="Chen G.-Z."/>
            <person name="Huang M.-Z."/>
            <person name="Huang L."/>
            <person name="Peng D.-H."/>
            <person name="Luo Y.-B."/>
            <person name="Zou S.-Q."/>
            <person name="Chen S.-P."/>
            <person name="Lan S."/>
            <person name="Tsai W.-C."/>
            <person name="Van De Peer Y."/>
            <person name="Liu Z.-J."/>
        </authorList>
    </citation>
    <scope>NUCLEOTIDE SEQUENCE</scope>
    <source>
        <strain evidence="1">Lor288</strain>
        <tissue evidence="1">Flower</tissue>
    </source>
</reference>
<evidence type="ECO:0000313" key="2">
    <source>
        <dbReference type="EMBL" id="KAK8960840.1"/>
    </source>
</evidence>
<reference evidence="1 3" key="1">
    <citation type="journal article" date="2022" name="Nat. Plants">
        <title>Genomes of leafy and leafless Platanthera orchids illuminate the evolution of mycoheterotrophy.</title>
        <authorList>
            <person name="Li M.H."/>
            <person name="Liu K.W."/>
            <person name="Li Z."/>
            <person name="Lu H.C."/>
            <person name="Ye Q.L."/>
            <person name="Zhang D."/>
            <person name="Wang J.Y."/>
            <person name="Li Y.F."/>
            <person name="Zhong Z.M."/>
            <person name="Liu X."/>
            <person name="Yu X."/>
            <person name="Liu D.K."/>
            <person name="Tu X.D."/>
            <person name="Liu B."/>
            <person name="Hao Y."/>
            <person name="Liao X.Y."/>
            <person name="Jiang Y.T."/>
            <person name="Sun W.H."/>
            <person name="Chen J."/>
            <person name="Chen Y.Q."/>
            <person name="Ai Y."/>
            <person name="Zhai J.W."/>
            <person name="Wu S.S."/>
            <person name="Zhou Z."/>
            <person name="Hsiao Y.Y."/>
            <person name="Wu W.L."/>
            <person name="Chen Y.Y."/>
            <person name="Lin Y.F."/>
            <person name="Hsu J.L."/>
            <person name="Li C.Y."/>
            <person name="Wang Z.W."/>
            <person name="Zhao X."/>
            <person name="Zhong W.Y."/>
            <person name="Ma X.K."/>
            <person name="Ma L."/>
            <person name="Huang J."/>
            <person name="Chen G.Z."/>
            <person name="Huang M.Z."/>
            <person name="Huang L."/>
            <person name="Peng D.H."/>
            <person name="Luo Y.B."/>
            <person name="Zou S.Q."/>
            <person name="Chen S.P."/>
            <person name="Lan S."/>
            <person name="Tsai W.C."/>
            <person name="Van de Peer Y."/>
            <person name="Liu Z.J."/>
        </authorList>
    </citation>
    <scope>NUCLEOTIDE SEQUENCE [LARGE SCALE GENOMIC DNA]</scope>
    <source>
        <strain evidence="1">Lor288</strain>
    </source>
</reference>
<sequence length="119" mass="12798">MGSAFLRPRVLVAAALRGGEAAATGYILCSRSFASLATGTDIVSAAQGATLQKARSWDEGVSSKFSTTPINEIFKGKKVVIFGLPVSCYQFNCFFHDWTFRVPKLLAASLHFYSGSINP</sequence>
<evidence type="ECO:0000313" key="3">
    <source>
        <dbReference type="Proteomes" id="UP001412067"/>
    </source>
</evidence>
<name>A0ABR2MAC4_9ASPA</name>
<dbReference type="Proteomes" id="UP001412067">
    <property type="component" value="Unassembled WGS sequence"/>
</dbReference>
<keyword evidence="3" id="KW-1185">Reference proteome</keyword>
<comment type="caution">
    <text evidence="1">The sequence shown here is derived from an EMBL/GenBank/DDBJ whole genome shotgun (WGS) entry which is preliminary data.</text>
</comment>
<dbReference type="EMBL" id="JBBWWR010000010">
    <property type="protein sequence ID" value="KAK8960836.1"/>
    <property type="molecule type" value="Genomic_DNA"/>
</dbReference>
<dbReference type="EMBL" id="JBBWWR010000010">
    <property type="protein sequence ID" value="KAK8960840.1"/>
    <property type="molecule type" value="Genomic_DNA"/>
</dbReference>
<protein>
    <submittedName>
        <fullName evidence="1">Uncharacterized protein</fullName>
    </submittedName>
</protein>
<gene>
    <name evidence="1" type="ORF">KSP40_PGU012565</name>
    <name evidence="2" type="ORF">KSP40_PGU012569</name>
</gene>
<organism evidence="1 3">
    <name type="scientific">Platanthera guangdongensis</name>
    <dbReference type="NCBI Taxonomy" id="2320717"/>
    <lineage>
        <taxon>Eukaryota</taxon>
        <taxon>Viridiplantae</taxon>
        <taxon>Streptophyta</taxon>
        <taxon>Embryophyta</taxon>
        <taxon>Tracheophyta</taxon>
        <taxon>Spermatophyta</taxon>
        <taxon>Magnoliopsida</taxon>
        <taxon>Liliopsida</taxon>
        <taxon>Asparagales</taxon>
        <taxon>Orchidaceae</taxon>
        <taxon>Orchidoideae</taxon>
        <taxon>Orchideae</taxon>
        <taxon>Orchidinae</taxon>
        <taxon>Platanthera</taxon>
    </lineage>
</organism>